<evidence type="ECO:0000256" key="3">
    <source>
        <dbReference type="PROSITE-ProRule" id="PRU00023"/>
    </source>
</evidence>
<dbReference type="Pfam" id="PF00023">
    <property type="entry name" value="Ank"/>
    <property type="match status" value="1"/>
</dbReference>
<protein>
    <submittedName>
        <fullName evidence="4">Uncharacterized protein</fullName>
    </submittedName>
</protein>
<feature type="repeat" description="ANK" evidence="3">
    <location>
        <begin position="419"/>
        <end position="451"/>
    </location>
</feature>
<dbReference type="VEuPathDB" id="TrichDB:TVAGG3_0292620"/>
<dbReference type="SMR" id="A2D9N7"/>
<dbReference type="PROSITE" id="PS50088">
    <property type="entry name" value="ANK_REPEAT"/>
    <property type="match status" value="4"/>
</dbReference>
<dbReference type="InterPro" id="IPR036770">
    <property type="entry name" value="Ankyrin_rpt-contain_sf"/>
</dbReference>
<keyword evidence="1" id="KW-0677">Repeat</keyword>
<dbReference type="Pfam" id="PF12796">
    <property type="entry name" value="Ank_2"/>
    <property type="match status" value="1"/>
</dbReference>
<proteinExistence type="predicted"/>
<name>A2D9N7_TRIV3</name>
<dbReference type="InterPro" id="IPR002110">
    <property type="entry name" value="Ankyrin_rpt"/>
</dbReference>
<dbReference type="OrthoDB" id="542841at2759"/>
<keyword evidence="2 3" id="KW-0040">ANK repeat</keyword>
<dbReference type="PANTHER" id="PTHR24171">
    <property type="entry name" value="ANKYRIN REPEAT DOMAIN-CONTAINING PROTEIN 39-RELATED"/>
    <property type="match status" value="1"/>
</dbReference>
<evidence type="ECO:0000313" key="4">
    <source>
        <dbReference type="EMBL" id="EAY22893.1"/>
    </source>
</evidence>
<accession>A2D9N7</accession>
<dbReference type="PRINTS" id="PR01415">
    <property type="entry name" value="ANKYRIN"/>
</dbReference>
<dbReference type="AlphaFoldDB" id="A2D9N7"/>
<dbReference type="Gene3D" id="1.25.40.20">
    <property type="entry name" value="Ankyrin repeat-containing domain"/>
    <property type="match status" value="1"/>
</dbReference>
<feature type="repeat" description="ANK" evidence="3">
    <location>
        <begin position="452"/>
        <end position="484"/>
    </location>
</feature>
<dbReference type="PANTHER" id="PTHR24171:SF8">
    <property type="entry name" value="BRCA1-ASSOCIATED RING DOMAIN PROTEIN 1"/>
    <property type="match status" value="1"/>
</dbReference>
<dbReference type="Proteomes" id="UP000001542">
    <property type="component" value="Unassembled WGS sequence"/>
</dbReference>
<dbReference type="RefSeq" id="XP_001583879.1">
    <property type="nucleotide sequence ID" value="XM_001583829.1"/>
</dbReference>
<reference evidence="4" key="1">
    <citation type="submission" date="2006-10" db="EMBL/GenBank/DDBJ databases">
        <authorList>
            <person name="Amadeo P."/>
            <person name="Zhao Q."/>
            <person name="Wortman J."/>
            <person name="Fraser-Liggett C."/>
            <person name="Carlton J."/>
        </authorList>
    </citation>
    <scope>NUCLEOTIDE SEQUENCE</scope>
    <source>
        <strain evidence="4">G3</strain>
    </source>
</reference>
<dbReference type="VEuPathDB" id="TrichDB:TVAG_076400"/>
<sequence length="522" mass="59817">MSQALFTNFRIPEKMVPYVNLQDILNGLSLSNIDNAVKYISANFTPGFYEELILNIIHFSEIRPNLVKVYSLLCSMLLTKLEPNFKPILFRLSKGIFLRYLFLEGIYSLEDIQSKCKQDLTQYFYFAPELDIPKECEEITKYGSIYKRYYELRKDNWRKYKDLLELGFDRGTLRFSLRYDDVDLLVSLSSDPTWTLSKKLFPSPFENSYPMSMLAFAARYGSERCFKWLLDKGATFDAEVPENIIIGGNMNLFNILTQKKTNFKHELVTAAKYFRMDIADWLLVNSDNSEVFISNLIESCNYRTILYFVTPQDMTDAQIGPWTPLCRAAAKGLLSLCVFFVYLGAQVNPRHKEMPTPLHACSQSGYIEVCRFMVQNGAKIDAKDDNRNTPLYIASSKNNFEIVQFLLQNKAQINTTNEDHKTALVAATESGANEVVQLLLESGADPNITDQIKRTAIHYAVENKNAEATLLLVRNGADTKLRDEEGQDPFDLCYSSQVKQALCGKEPTNDSGWLSYLWCRIN</sequence>
<feature type="repeat" description="ANK" evidence="3">
    <location>
        <begin position="386"/>
        <end position="418"/>
    </location>
</feature>
<gene>
    <name evidence="4" type="ORF">TVAG_076400</name>
</gene>
<dbReference type="eggNOG" id="KOG4177">
    <property type="taxonomic scope" value="Eukaryota"/>
</dbReference>
<dbReference type="SUPFAM" id="SSF140860">
    <property type="entry name" value="Pseudo ankyrin repeat-like"/>
    <property type="match status" value="1"/>
</dbReference>
<feature type="repeat" description="ANK" evidence="3">
    <location>
        <begin position="353"/>
        <end position="385"/>
    </location>
</feature>
<dbReference type="STRING" id="5722.A2D9N7"/>
<dbReference type="KEGG" id="tva:5468452"/>
<keyword evidence="5" id="KW-1185">Reference proteome</keyword>
<evidence type="ECO:0000256" key="2">
    <source>
        <dbReference type="ARBA" id="ARBA00023043"/>
    </source>
</evidence>
<reference evidence="4" key="2">
    <citation type="journal article" date="2007" name="Science">
        <title>Draft genome sequence of the sexually transmitted pathogen Trichomonas vaginalis.</title>
        <authorList>
            <person name="Carlton J.M."/>
            <person name="Hirt R.P."/>
            <person name="Silva J.C."/>
            <person name="Delcher A.L."/>
            <person name="Schatz M."/>
            <person name="Zhao Q."/>
            <person name="Wortman J.R."/>
            <person name="Bidwell S.L."/>
            <person name="Alsmark U.C.M."/>
            <person name="Besteiro S."/>
            <person name="Sicheritz-Ponten T."/>
            <person name="Noel C.J."/>
            <person name="Dacks J.B."/>
            <person name="Foster P.G."/>
            <person name="Simillion C."/>
            <person name="Van de Peer Y."/>
            <person name="Miranda-Saavedra D."/>
            <person name="Barton G.J."/>
            <person name="Westrop G.D."/>
            <person name="Mueller S."/>
            <person name="Dessi D."/>
            <person name="Fiori P.L."/>
            <person name="Ren Q."/>
            <person name="Paulsen I."/>
            <person name="Zhang H."/>
            <person name="Bastida-Corcuera F.D."/>
            <person name="Simoes-Barbosa A."/>
            <person name="Brown M.T."/>
            <person name="Hayes R.D."/>
            <person name="Mukherjee M."/>
            <person name="Okumura C.Y."/>
            <person name="Schneider R."/>
            <person name="Smith A.J."/>
            <person name="Vanacova S."/>
            <person name="Villalvazo M."/>
            <person name="Haas B.J."/>
            <person name="Pertea M."/>
            <person name="Feldblyum T.V."/>
            <person name="Utterback T.R."/>
            <person name="Shu C.L."/>
            <person name="Osoegawa K."/>
            <person name="de Jong P.J."/>
            <person name="Hrdy I."/>
            <person name="Horvathova L."/>
            <person name="Zubacova Z."/>
            <person name="Dolezal P."/>
            <person name="Malik S.B."/>
            <person name="Logsdon J.M. Jr."/>
            <person name="Henze K."/>
            <person name="Gupta A."/>
            <person name="Wang C.C."/>
            <person name="Dunne R.L."/>
            <person name="Upcroft J.A."/>
            <person name="Upcroft P."/>
            <person name="White O."/>
            <person name="Salzberg S.L."/>
            <person name="Tang P."/>
            <person name="Chiu C.-H."/>
            <person name="Lee Y.-S."/>
            <person name="Embley T.M."/>
            <person name="Coombs G.H."/>
            <person name="Mottram J.C."/>
            <person name="Tachezy J."/>
            <person name="Fraser-Liggett C.M."/>
            <person name="Johnson P.J."/>
        </authorList>
    </citation>
    <scope>NUCLEOTIDE SEQUENCE [LARGE SCALE GENOMIC DNA]</scope>
    <source>
        <strain evidence="4">G3</strain>
    </source>
</reference>
<dbReference type="SMART" id="SM00248">
    <property type="entry name" value="ANK"/>
    <property type="match status" value="6"/>
</dbReference>
<dbReference type="EMBL" id="DS113181">
    <property type="protein sequence ID" value="EAY22893.1"/>
    <property type="molecule type" value="Genomic_DNA"/>
</dbReference>
<dbReference type="InParanoid" id="A2D9N7"/>
<organism evidence="4 5">
    <name type="scientific">Trichomonas vaginalis (strain ATCC PRA-98 / G3)</name>
    <dbReference type="NCBI Taxonomy" id="412133"/>
    <lineage>
        <taxon>Eukaryota</taxon>
        <taxon>Metamonada</taxon>
        <taxon>Parabasalia</taxon>
        <taxon>Trichomonadida</taxon>
        <taxon>Trichomonadidae</taxon>
        <taxon>Trichomonas</taxon>
    </lineage>
</organism>
<evidence type="ECO:0000256" key="1">
    <source>
        <dbReference type="ARBA" id="ARBA00022737"/>
    </source>
</evidence>
<evidence type="ECO:0000313" key="5">
    <source>
        <dbReference type="Proteomes" id="UP000001542"/>
    </source>
</evidence>
<dbReference type="PROSITE" id="PS50297">
    <property type="entry name" value="ANK_REP_REGION"/>
    <property type="match status" value="4"/>
</dbReference>
<dbReference type="SUPFAM" id="SSF48403">
    <property type="entry name" value="Ankyrin repeat"/>
    <property type="match status" value="1"/>
</dbReference>